<reference evidence="2" key="1">
    <citation type="submission" date="2022-08" db="EMBL/GenBank/DDBJ databases">
        <title>A Global Phylogenomic Analysis of the Shiitake Genus Lentinula.</title>
        <authorList>
            <consortium name="DOE Joint Genome Institute"/>
            <person name="Sierra-Patev S."/>
            <person name="Min B."/>
            <person name="Naranjo-Ortiz M."/>
            <person name="Looney B."/>
            <person name="Konkel Z."/>
            <person name="Slot J.C."/>
            <person name="Sakamoto Y."/>
            <person name="Steenwyk J.L."/>
            <person name="Rokas A."/>
            <person name="Carro J."/>
            <person name="Camarero S."/>
            <person name="Ferreira P."/>
            <person name="Molpeceres G."/>
            <person name="Ruiz-Duenas F.J."/>
            <person name="Serrano A."/>
            <person name="Henrissat B."/>
            <person name="Drula E."/>
            <person name="Hughes K.W."/>
            <person name="Mata J.L."/>
            <person name="Ishikawa N.K."/>
            <person name="Vargas-Isla R."/>
            <person name="Ushijima S."/>
            <person name="Smith C.A."/>
            <person name="Ahrendt S."/>
            <person name="Andreopoulos W."/>
            <person name="He G."/>
            <person name="Labutti K."/>
            <person name="Lipzen A."/>
            <person name="Ng V."/>
            <person name="Riley R."/>
            <person name="Sandor L."/>
            <person name="Barry K."/>
            <person name="Martinez A.T."/>
            <person name="Xiao Y."/>
            <person name="Gibbons J.G."/>
            <person name="Terashima K."/>
            <person name="Grigoriev I.V."/>
            <person name="Hibbett D.S."/>
        </authorList>
    </citation>
    <scope>NUCLEOTIDE SEQUENCE</scope>
    <source>
        <strain evidence="2">JLM2183</strain>
    </source>
</reference>
<proteinExistence type="predicted"/>
<keyword evidence="1" id="KW-1133">Transmembrane helix</keyword>
<name>A0A9W9DNI6_9AGAR</name>
<evidence type="ECO:0000313" key="2">
    <source>
        <dbReference type="EMBL" id="KAJ4479103.1"/>
    </source>
</evidence>
<feature type="transmembrane region" description="Helical" evidence="1">
    <location>
        <begin position="72"/>
        <end position="99"/>
    </location>
</feature>
<feature type="transmembrane region" description="Helical" evidence="1">
    <location>
        <begin position="122"/>
        <end position="144"/>
    </location>
</feature>
<keyword evidence="1" id="KW-0812">Transmembrane</keyword>
<accession>A0A9W9DNI6</accession>
<gene>
    <name evidence="2" type="ORF">J3R30DRAFT_2715377</name>
</gene>
<dbReference type="OrthoDB" id="3006091at2759"/>
<dbReference type="EMBL" id="JAOTPV010000008">
    <property type="protein sequence ID" value="KAJ4479103.1"/>
    <property type="molecule type" value="Genomic_DNA"/>
</dbReference>
<dbReference type="AlphaFoldDB" id="A0A9W9DNI6"/>
<dbReference type="Proteomes" id="UP001150266">
    <property type="component" value="Unassembled WGS sequence"/>
</dbReference>
<organism evidence="2 3">
    <name type="scientific">Lentinula aciculospora</name>
    <dbReference type="NCBI Taxonomy" id="153920"/>
    <lineage>
        <taxon>Eukaryota</taxon>
        <taxon>Fungi</taxon>
        <taxon>Dikarya</taxon>
        <taxon>Basidiomycota</taxon>
        <taxon>Agaricomycotina</taxon>
        <taxon>Agaricomycetes</taxon>
        <taxon>Agaricomycetidae</taxon>
        <taxon>Agaricales</taxon>
        <taxon>Marasmiineae</taxon>
        <taxon>Omphalotaceae</taxon>
        <taxon>Lentinula</taxon>
    </lineage>
</organism>
<evidence type="ECO:0000313" key="3">
    <source>
        <dbReference type="Proteomes" id="UP001150266"/>
    </source>
</evidence>
<evidence type="ECO:0000256" key="1">
    <source>
        <dbReference type="SAM" id="Phobius"/>
    </source>
</evidence>
<keyword evidence="3" id="KW-1185">Reference proteome</keyword>
<sequence>MFSISNEQPLAANTMDLYRDFHLPFKNDSSLIPPPPYSKSYAKLHHDQLDDCSSPHQCPDAQRCHASRLRRVILPAVIALVSLGGLLALSCVLDAFIGIEDAGGLLRRATDGNENTFVNNKLYLIIVFVGLFLVVILAICLSAWCCRGSFQNPLCCPCYWCACCGGLACLECIGCGLCAEGIENA</sequence>
<keyword evidence="1" id="KW-0472">Membrane</keyword>
<protein>
    <submittedName>
        <fullName evidence="2">Uncharacterized protein</fullName>
    </submittedName>
</protein>
<comment type="caution">
    <text evidence="2">The sequence shown here is derived from an EMBL/GenBank/DDBJ whole genome shotgun (WGS) entry which is preliminary data.</text>
</comment>